<keyword evidence="2" id="KW-1185">Reference proteome</keyword>
<gene>
    <name evidence="1" type="ORF">dnl_19290</name>
</gene>
<organism evidence="1 2">
    <name type="scientific">Desulfonema limicola</name>
    <dbReference type="NCBI Taxonomy" id="45656"/>
    <lineage>
        <taxon>Bacteria</taxon>
        <taxon>Pseudomonadati</taxon>
        <taxon>Thermodesulfobacteriota</taxon>
        <taxon>Desulfobacteria</taxon>
        <taxon>Desulfobacterales</taxon>
        <taxon>Desulfococcaceae</taxon>
        <taxon>Desulfonema</taxon>
    </lineage>
</organism>
<dbReference type="AlphaFoldDB" id="A0A975B6F8"/>
<name>A0A975B6F8_9BACT</name>
<dbReference type="RefSeq" id="WP_207691379.1">
    <property type="nucleotide sequence ID" value="NZ_CP061799.1"/>
</dbReference>
<dbReference type="EMBL" id="CP061799">
    <property type="protein sequence ID" value="QTA79653.1"/>
    <property type="molecule type" value="Genomic_DNA"/>
</dbReference>
<dbReference type="Pfam" id="PF14103">
    <property type="entry name" value="DUF4276"/>
    <property type="match status" value="1"/>
</dbReference>
<sequence>MPEIILIFGEGPTDYGKPGSNGNQWKDGPIQPLIRKSVCKEIRFVCVLKNVIKNIRIQSRRKPKGKSIASLKLCLYAKKENYSKIIFFSDADREQRTKNTPLESKKRFEKIYKEIINALNFIDNNSKEILLIPMVALKMIESWLLADENAFDNCYGKKPTSPSLPTNPEFIWGKEEDIHSDYPKHYLRRVLEQFNKQPCREIYHEIAEEIDIKTLKSKCSISFGKFFQDVQKI</sequence>
<dbReference type="InterPro" id="IPR025455">
    <property type="entry name" value="DUF4276"/>
</dbReference>
<accession>A0A975B6F8</accession>
<evidence type="ECO:0000313" key="2">
    <source>
        <dbReference type="Proteomes" id="UP000663720"/>
    </source>
</evidence>
<dbReference type="KEGG" id="dli:dnl_19290"/>
<evidence type="ECO:0000313" key="1">
    <source>
        <dbReference type="EMBL" id="QTA79653.1"/>
    </source>
</evidence>
<protein>
    <submittedName>
        <fullName evidence="1">DUF4276</fullName>
    </submittedName>
</protein>
<proteinExistence type="predicted"/>
<dbReference type="Proteomes" id="UP000663720">
    <property type="component" value="Chromosome"/>
</dbReference>
<reference evidence="1" key="1">
    <citation type="journal article" date="2021" name="Microb. Physiol.">
        <title>Proteogenomic Insights into the Physiology of Marine, Sulfate-Reducing, Filamentous Desulfonema limicola and Desulfonema magnum.</title>
        <authorList>
            <person name="Schnaars V."/>
            <person name="Wohlbrand L."/>
            <person name="Scheve S."/>
            <person name="Hinrichs C."/>
            <person name="Reinhardt R."/>
            <person name="Rabus R."/>
        </authorList>
    </citation>
    <scope>NUCLEOTIDE SEQUENCE</scope>
    <source>
        <strain evidence="1">5ac10</strain>
    </source>
</reference>